<proteinExistence type="predicted"/>
<comment type="caution">
    <text evidence="1">The sequence shown here is derived from an EMBL/GenBank/DDBJ whole genome shotgun (WGS) entry which is preliminary data.</text>
</comment>
<keyword evidence="1" id="KW-0378">Hydrolase</keyword>
<dbReference type="GO" id="GO:0016787">
    <property type="term" value="F:hydrolase activity"/>
    <property type="evidence" value="ECO:0007669"/>
    <property type="project" value="UniProtKB-KW"/>
</dbReference>
<evidence type="ECO:0000313" key="1">
    <source>
        <dbReference type="EMBL" id="MPM15269.1"/>
    </source>
</evidence>
<dbReference type="InterPro" id="IPR004665">
    <property type="entry name" value="Term_rho"/>
</dbReference>
<dbReference type="AlphaFoldDB" id="A0A644XGN4"/>
<dbReference type="GO" id="GO:0006353">
    <property type="term" value="P:DNA-templated transcription termination"/>
    <property type="evidence" value="ECO:0007669"/>
    <property type="project" value="InterPro"/>
</dbReference>
<name>A0A644XGN4_9ZZZZ</name>
<dbReference type="PANTHER" id="PTHR46425:SF1">
    <property type="entry name" value="TRANSCRIPTION TERMINATION FACTOR RHO"/>
    <property type="match status" value="1"/>
</dbReference>
<dbReference type="GO" id="GO:0003723">
    <property type="term" value="F:RNA binding"/>
    <property type="evidence" value="ECO:0007669"/>
    <property type="project" value="InterPro"/>
</dbReference>
<dbReference type="InterPro" id="IPR027417">
    <property type="entry name" value="P-loop_NTPase"/>
</dbReference>
<protein>
    <submittedName>
        <fullName evidence="1">Transcription termination factor Rho</fullName>
        <ecNumber evidence="1">3.6.4.-</ecNumber>
    </submittedName>
</protein>
<reference evidence="1" key="1">
    <citation type="submission" date="2019-08" db="EMBL/GenBank/DDBJ databases">
        <authorList>
            <person name="Kucharzyk K."/>
            <person name="Murdoch R.W."/>
            <person name="Higgins S."/>
            <person name="Loffler F."/>
        </authorList>
    </citation>
    <scope>NUCLEOTIDE SEQUENCE</scope>
</reference>
<dbReference type="PANTHER" id="PTHR46425">
    <property type="entry name" value="TRANSCRIPTION TERMINATION FACTOR RHO"/>
    <property type="match status" value="1"/>
</dbReference>
<dbReference type="EC" id="3.6.4.-" evidence="1"/>
<dbReference type="GO" id="GO:0005524">
    <property type="term" value="F:ATP binding"/>
    <property type="evidence" value="ECO:0007669"/>
    <property type="project" value="InterPro"/>
</dbReference>
<dbReference type="EMBL" id="VSSQ01002416">
    <property type="protein sequence ID" value="MPM15269.1"/>
    <property type="molecule type" value="Genomic_DNA"/>
</dbReference>
<accession>A0A644XGN4</accession>
<dbReference type="GO" id="GO:0008186">
    <property type="term" value="F:ATP-dependent activity, acting on RNA"/>
    <property type="evidence" value="ECO:0007669"/>
    <property type="project" value="InterPro"/>
</dbReference>
<organism evidence="1">
    <name type="scientific">bioreactor metagenome</name>
    <dbReference type="NCBI Taxonomy" id="1076179"/>
    <lineage>
        <taxon>unclassified sequences</taxon>
        <taxon>metagenomes</taxon>
        <taxon>ecological metagenomes</taxon>
    </lineage>
</organism>
<dbReference type="Gene3D" id="3.40.50.300">
    <property type="entry name" value="P-loop containing nucleotide triphosphate hydrolases"/>
    <property type="match status" value="1"/>
</dbReference>
<sequence length="109" mass="12666">MDDMIFEEFKGTGNMEIHLDRKLSEKRVFPAIDINKSGTRREELLLNAEEMQTIWQLRKAMSNFSVADVTERIIDGLIKTKTNADFIKQASAQLLNIDKMKDDLDDRNF</sequence>
<dbReference type="SUPFAM" id="SSF52540">
    <property type="entry name" value="P-loop containing nucleoside triphosphate hydrolases"/>
    <property type="match status" value="1"/>
</dbReference>
<gene>
    <name evidence="1" type="primary">rho_16</name>
    <name evidence="1" type="ORF">SDC9_61637</name>
</gene>